<gene>
    <name evidence="1" type="ORF">Tci_046853</name>
</gene>
<organism evidence="1">
    <name type="scientific">Tanacetum cinerariifolium</name>
    <name type="common">Dalmatian daisy</name>
    <name type="synonym">Chrysanthemum cinerariifolium</name>
    <dbReference type="NCBI Taxonomy" id="118510"/>
    <lineage>
        <taxon>Eukaryota</taxon>
        <taxon>Viridiplantae</taxon>
        <taxon>Streptophyta</taxon>
        <taxon>Embryophyta</taxon>
        <taxon>Tracheophyta</taxon>
        <taxon>Spermatophyta</taxon>
        <taxon>Magnoliopsida</taxon>
        <taxon>eudicotyledons</taxon>
        <taxon>Gunneridae</taxon>
        <taxon>Pentapetalae</taxon>
        <taxon>asterids</taxon>
        <taxon>campanulids</taxon>
        <taxon>Asterales</taxon>
        <taxon>Asteraceae</taxon>
        <taxon>Asteroideae</taxon>
        <taxon>Anthemideae</taxon>
        <taxon>Anthemidinae</taxon>
        <taxon>Tanacetum</taxon>
    </lineage>
</organism>
<protein>
    <submittedName>
        <fullName evidence="1">Zinc finger, CCHC-type</fullName>
    </submittedName>
</protein>
<sequence>MAEDSSSKKFLVSNFTNYKMTNSIPVMGQYNELLGILRRFTQHKMNMNEAIQVSCIIDKLPPSWKDFKHILKHQKKELTLFELGSRLRVEESLIVHLKKDAKVEKLATRPMVQAQMVQWMDDDVAWLVDSEATMHVCKDRCRDAIFDENIFSSVPIPSLTVPNGTDDIGGSVVLEEVTKEVVQQLKPETRKGKKE</sequence>
<accession>A0A6L2MR98</accession>
<dbReference type="Pfam" id="PF14223">
    <property type="entry name" value="Retrotran_gag_2"/>
    <property type="match status" value="1"/>
</dbReference>
<proteinExistence type="predicted"/>
<evidence type="ECO:0000313" key="1">
    <source>
        <dbReference type="EMBL" id="GEU74875.1"/>
    </source>
</evidence>
<name>A0A6L2MR98_TANCI</name>
<dbReference type="AlphaFoldDB" id="A0A6L2MR98"/>
<comment type="caution">
    <text evidence="1">The sequence shown here is derived from an EMBL/GenBank/DDBJ whole genome shotgun (WGS) entry which is preliminary data.</text>
</comment>
<reference evidence="1" key="1">
    <citation type="journal article" date="2019" name="Sci. Rep.">
        <title>Draft genome of Tanacetum cinerariifolium, the natural source of mosquito coil.</title>
        <authorList>
            <person name="Yamashiro T."/>
            <person name="Shiraishi A."/>
            <person name="Satake H."/>
            <person name="Nakayama K."/>
        </authorList>
    </citation>
    <scope>NUCLEOTIDE SEQUENCE</scope>
</reference>
<dbReference type="PANTHER" id="PTHR47592:SF29">
    <property type="entry name" value="ZINC FINGER, CCHC-TYPE"/>
    <property type="match status" value="1"/>
</dbReference>
<dbReference type="EMBL" id="BKCJ010006969">
    <property type="protein sequence ID" value="GEU74875.1"/>
    <property type="molecule type" value="Genomic_DNA"/>
</dbReference>
<dbReference type="PANTHER" id="PTHR47592">
    <property type="entry name" value="PBF68 PROTEIN"/>
    <property type="match status" value="1"/>
</dbReference>